<reference evidence="1" key="2">
    <citation type="submission" date="2023-05" db="EMBL/GenBank/DDBJ databases">
        <authorList>
            <consortium name="Lawrence Berkeley National Laboratory"/>
            <person name="Steindorff A."/>
            <person name="Hensen N."/>
            <person name="Bonometti L."/>
            <person name="Westerberg I."/>
            <person name="Brannstrom I.O."/>
            <person name="Guillou S."/>
            <person name="Cros-Aarteil S."/>
            <person name="Calhoun S."/>
            <person name="Haridas S."/>
            <person name="Kuo A."/>
            <person name="Mondo S."/>
            <person name="Pangilinan J."/>
            <person name="Riley R."/>
            <person name="Labutti K."/>
            <person name="Andreopoulos B."/>
            <person name="Lipzen A."/>
            <person name="Chen C."/>
            <person name="Yanf M."/>
            <person name="Daum C."/>
            <person name="Ng V."/>
            <person name="Clum A."/>
            <person name="Ohm R."/>
            <person name="Martin F."/>
            <person name="Silar P."/>
            <person name="Natvig D."/>
            <person name="Lalanne C."/>
            <person name="Gautier V."/>
            <person name="Ament-Velasquez S.L."/>
            <person name="Kruys A."/>
            <person name="Hutchinson M.I."/>
            <person name="Powell A.J."/>
            <person name="Barry K."/>
            <person name="Miller A.N."/>
            <person name="Grigoriev I.V."/>
            <person name="Debuchy R."/>
            <person name="Gladieux P."/>
            <person name="Thoren M.H."/>
            <person name="Johannesson H."/>
        </authorList>
    </citation>
    <scope>NUCLEOTIDE SEQUENCE</scope>
    <source>
        <strain evidence="1">PSN293</strain>
    </source>
</reference>
<proteinExistence type="predicted"/>
<dbReference type="SUPFAM" id="SSF48452">
    <property type="entry name" value="TPR-like"/>
    <property type="match status" value="1"/>
</dbReference>
<accession>A0AAN7B7U4</accession>
<reference evidence="1" key="1">
    <citation type="journal article" date="2023" name="Mol. Phylogenet. Evol.">
        <title>Genome-scale phylogeny and comparative genomics of the fungal order Sordariales.</title>
        <authorList>
            <person name="Hensen N."/>
            <person name="Bonometti L."/>
            <person name="Westerberg I."/>
            <person name="Brannstrom I.O."/>
            <person name="Guillou S."/>
            <person name="Cros-Aarteil S."/>
            <person name="Calhoun S."/>
            <person name="Haridas S."/>
            <person name="Kuo A."/>
            <person name="Mondo S."/>
            <person name="Pangilinan J."/>
            <person name="Riley R."/>
            <person name="LaButti K."/>
            <person name="Andreopoulos B."/>
            <person name="Lipzen A."/>
            <person name="Chen C."/>
            <person name="Yan M."/>
            <person name="Daum C."/>
            <person name="Ng V."/>
            <person name="Clum A."/>
            <person name="Steindorff A."/>
            <person name="Ohm R.A."/>
            <person name="Martin F."/>
            <person name="Silar P."/>
            <person name="Natvig D.O."/>
            <person name="Lalanne C."/>
            <person name="Gautier V."/>
            <person name="Ament-Velasquez S.L."/>
            <person name="Kruys A."/>
            <person name="Hutchinson M.I."/>
            <person name="Powell A.J."/>
            <person name="Barry K."/>
            <person name="Miller A.N."/>
            <person name="Grigoriev I.V."/>
            <person name="Debuchy R."/>
            <person name="Gladieux P."/>
            <person name="Hiltunen Thoren M."/>
            <person name="Johannesson H."/>
        </authorList>
    </citation>
    <scope>NUCLEOTIDE SEQUENCE</scope>
    <source>
        <strain evidence="1">PSN293</strain>
    </source>
</reference>
<organism evidence="1 2">
    <name type="scientific">Rhypophila decipiens</name>
    <dbReference type="NCBI Taxonomy" id="261697"/>
    <lineage>
        <taxon>Eukaryota</taxon>
        <taxon>Fungi</taxon>
        <taxon>Dikarya</taxon>
        <taxon>Ascomycota</taxon>
        <taxon>Pezizomycotina</taxon>
        <taxon>Sordariomycetes</taxon>
        <taxon>Sordariomycetidae</taxon>
        <taxon>Sordariales</taxon>
        <taxon>Naviculisporaceae</taxon>
        <taxon>Rhypophila</taxon>
    </lineage>
</organism>
<dbReference type="Proteomes" id="UP001301769">
    <property type="component" value="Unassembled WGS sequence"/>
</dbReference>
<evidence type="ECO:0000313" key="2">
    <source>
        <dbReference type="Proteomes" id="UP001301769"/>
    </source>
</evidence>
<evidence type="ECO:0008006" key="3">
    <source>
        <dbReference type="Google" id="ProtNLM"/>
    </source>
</evidence>
<comment type="caution">
    <text evidence="1">The sequence shown here is derived from an EMBL/GenBank/DDBJ whole genome shotgun (WGS) entry which is preliminary data.</text>
</comment>
<evidence type="ECO:0000313" key="1">
    <source>
        <dbReference type="EMBL" id="KAK4211285.1"/>
    </source>
</evidence>
<protein>
    <recommendedName>
        <fullName evidence="3">Tetratricopeptide repeat protein</fullName>
    </recommendedName>
</protein>
<gene>
    <name evidence="1" type="ORF">QBC37DRAFT_14525</name>
</gene>
<keyword evidence="2" id="KW-1185">Reference proteome</keyword>
<dbReference type="InterPro" id="IPR011990">
    <property type="entry name" value="TPR-like_helical_dom_sf"/>
</dbReference>
<dbReference type="AlphaFoldDB" id="A0AAN7B7U4"/>
<sequence>MSQSQAETDQSLRSSLMQQMAEGREQLDHGHFETSFQIFSNALSRCETISVLAPLKYQVLGNLGWVNRLAGRYQTAAEHLQEALALADAAGDSNTMTRAQIESELGTVLRLMDRHDEAEAVFGRQYSIATVRQQEDVAWRRVHCRAIGNLATANYQRALQLDPHDPHIKQKTRYHIDHAISQLEQRINLAGQIMEEDYYEFRGHGAKSRTYQALSWW</sequence>
<name>A0AAN7B7U4_9PEZI</name>
<dbReference type="EMBL" id="MU858152">
    <property type="protein sequence ID" value="KAK4211285.1"/>
    <property type="molecule type" value="Genomic_DNA"/>
</dbReference>
<dbReference type="Gene3D" id="1.25.40.10">
    <property type="entry name" value="Tetratricopeptide repeat domain"/>
    <property type="match status" value="1"/>
</dbReference>